<dbReference type="AlphaFoldDB" id="A0A9W6LW74"/>
<dbReference type="InterPro" id="IPR026575">
    <property type="entry name" value="GpdQ/CpdA-like"/>
</dbReference>
<dbReference type="InterPro" id="IPR029052">
    <property type="entry name" value="Metallo-depent_PP-like"/>
</dbReference>
<dbReference type="Pfam" id="PF00149">
    <property type="entry name" value="Metallophos"/>
    <property type="match status" value="1"/>
</dbReference>
<keyword evidence="2" id="KW-0378">Hydrolase</keyword>
<evidence type="ECO:0000256" key="4">
    <source>
        <dbReference type="ARBA" id="ARBA00025742"/>
    </source>
</evidence>
<comment type="similarity">
    <text evidence="4">Belongs to the cyclic nucleotide phosphodiesterase class-III family.</text>
</comment>
<sequence length="304" mass="32345">MLVHLSDTHLRAEGGVFGIDAAEHVSRMLAEIEQSGARPDALVFTGDLADLGERDAYRQLRDAVAPAAERLGARVIWVMGNHDARDPFRRELLGETGDAPVDAVHDLDGLRVIVLDTSVPGAHHGEVSAEQLEWLSLELALPAPRGTILAMHHPPIPCVLDLATLVELRDQQALAEVLRGSDVRTILAGHVHFSSTATFAGIPVSVASSSCYTQDLRIADGGMQPRDGAQSYNLVHVYDETIVHSVVPFSDAPPAEITSAEETARRLERAGVVIPPASPSRTVASAAPVAEQVAPPTEPLPLVG</sequence>
<feature type="domain" description="Calcineurin-like phosphoesterase" evidence="6">
    <location>
        <begin position="3"/>
        <end position="192"/>
    </location>
</feature>
<dbReference type="EMBL" id="BSEJ01000004">
    <property type="protein sequence ID" value="GLJ61092.1"/>
    <property type="molecule type" value="Genomic_DNA"/>
</dbReference>
<name>A0A9W6LW74_9MICO</name>
<proteinExistence type="inferred from homology"/>
<dbReference type="PANTHER" id="PTHR42988">
    <property type="entry name" value="PHOSPHOHYDROLASE"/>
    <property type="match status" value="1"/>
</dbReference>
<keyword evidence="3" id="KW-0408">Iron</keyword>
<evidence type="ECO:0000256" key="2">
    <source>
        <dbReference type="ARBA" id="ARBA00022801"/>
    </source>
</evidence>
<evidence type="ECO:0000313" key="7">
    <source>
        <dbReference type="EMBL" id="GLJ61092.1"/>
    </source>
</evidence>
<dbReference type="PANTHER" id="PTHR42988:SF2">
    <property type="entry name" value="CYCLIC NUCLEOTIDE PHOSPHODIESTERASE CBUA0032-RELATED"/>
    <property type="match status" value="1"/>
</dbReference>
<dbReference type="Gene3D" id="3.60.21.10">
    <property type="match status" value="1"/>
</dbReference>
<comment type="caution">
    <text evidence="7">The sequence shown here is derived from an EMBL/GenBank/DDBJ whole genome shotgun (WGS) entry which is preliminary data.</text>
</comment>
<evidence type="ECO:0000259" key="6">
    <source>
        <dbReference type="Pfam" id="PF00149"/>
    </source>
</evidence>
<evidence type="ECO:0000313" key="8">
    <source>
        <dbReference type="Proteomes" id="UP001142462"/>
    </source>
</evidence>
<protein>
    <submittedName>
        <fullName evidence="7">3',5'-cyclic adenosine monophosphate phosphodiesterase CpdA</fullName>
    </submittedName>
</protein>
<reference evidence="7" key="2">
    <citation type="submission" date="2023-01" db="EMBL/GenBank/DDBJ databases">
        <authorList>
            <person name="Sun Q."/>
            <person name="Evtushenko L."/>
        </authorList>
    </citation>
    <scope>NUCLEOTIDE SEQUENCE</scope>
    <source>
        <strain evidence="7">VKM Ac-1020</strain>
    </source>
</reference>
<dbReference type="SUPFAM" id="SSF56300">
    <property type="entry name" value="Metallo-dependent phosphatases"/>
    <property type="match status" value="1"/>
</dbReference>
<dbReference type="GO" id="GO:0046872">
    <property type="term" value="F:metal ion binding"/>
    <property type="evidence" value="ECO:0007669"/>
    <property type="project" value="UniProtKB-KW"/>
</dbReference>
<feature type="region of interest" description="Disordered" evidence="5">
    <location>
        <begin position="278"/>
        <end position="304"/>
    </location>
</feature>
<accession>A0A9W6LW74</accession>
<dbReference type="InterPro" id="IPR004843">
    <property type="entry name" value="Calcineurin-like_PHP"/>
</dbReference>
<dbReference type="Proteomes" id="UP001142462">
    <property type="component" value="Unassembled WGS sequence"/>
</dbReference>
<evidence type="ECO:0000256" key="5">
    <source>
        <dbReference type="SAM" id="MobiDB-lite"/>
    </source>
</evidence>
<evidence type="ECO:0000256" key="1">
    <source>
        <dbReference type="ARBA" id="ARBA00022723"/>
    </source>
</evidence>
<dbReference type="CDD" id="cd07402">
    <property type="entry name" value="MPP_GpdQ"/>
    <property type="match status" value="1"/>
</dbReference>
<dbReference type="InterPro" id="IPR050884">
    <property type="entry name" value="CNP_phosphodiesterase-III"/>
</dbReference>
<gene>
    <name evidence="7" type="primary">cpdA_1</name>
    <name evidence="7" type="ORF">GCM10017576_12210</name>
</gene>
<keyword evidence="1" id="KW-0479">Metal-binding</keyword>
<organism evidence="7 8">
    <name type="scientific">Microbacterium barkeri</name>
    <dbReference type="NCBI Taxonomy" id="33917"/>
    <lineage>
        <taxon>Bacteria</taxon>
        <taxon>Bacillati</taxon>
        <taxon>Actinomycetota</taxon>
        <taxon>Actinomycetes</taxon>
        <taxon>Micrococcales</taxon>
        <taxon>Microbacteriaceae</taxon>
        <taxon>Microbacterium</taxon>
    </lineage>
</organism>
<evidence type="ECO:0000256" key="3">
    <source>
        <dbReference type="ARBA" id="ARBA00023004"/>
    </source>
</evidence>
<dbReference type="GO" id="GO:0004112">
    <property type="term" value="F:cyclic-nucleotide phosphodiesterase activity"/>
    <property type="evidence" value="ECO:0007669"/>
    <property type="project" value="InterPro"/>
</dbReference>
<keyword evidence="8" id="KW-1185">Reference proteome</keyword>
<reference evidence="7" key="1">
    <citation type="journal article" date="2014" name="Int. J. Syst. Evol. Microbiol.">
        <title>Complete genome sequence of Corynebacterium casei LMG S-19264T (=DSM 44701T), isolated from a smear-ripened cheese.</title>
        <authorList>
            <consortium name="US DOE Joint Genome Institute (JGI-PGF)"/>
            <person name="Walter F."/>
            <person name="Albersmeier A."/>
            <person name="Kalinowski J."/>
            <person name="Ruckert C."/>
        </authorList>
    </citation>
    <scope>NUCLEOTIDE SEQUENCE</scope>
    <source>
        <strain evidence="7">VKM Ac-1020</strain>
    </source>
</reference>